<accession>A0A557QXB0</accession>
<evidence type="ECO:0000313" key="2">
    <source>
        <dbReference type="Proteomes" id="UP000319502"/>
    </source>
</evidence>
<dbReference type="AlphaFoldDB" id="A0A557QXB0"/>
<name>A0A557QXB0_9RHOO</name>
<gene>
    <name evidence="1" type="ORF">FHP91_07675</name>
</gene>
<dbReference type="EMBL" id="VMNK01000006">
    <property type="protein sequence ID" value="TVO57547.1"/>
    <property type="molecule type" value="Genomic_DNA"/>
</dbReference>
<sequence length="106" mass="11595">MSVHFETLTRVFRCYAPGESFAAGAEPIAVGVVNRRDSGEVEVMATMGQLNRADLRDIVAGLGAEGVTRILIKRRRGHRVPLGRLVSSGDRFDIYEVLPAELEARA</sequence>
<dbReference type="Proteomes" id="UP000319502">
    <property type="component" value="Unassembled WGS sequence"/>
</dbReference>
<comment type="caution">
    <text evidence="1">The sequence shown here is derived from an EMBL/GenBank/DDBJ whole genome shotgun (WGS) entry which is preliminary data.</text>
</comment>
<proteinExistence type="predicted"/>
<dbReference type="OrthoDB" id="9972935at2"/>
<evidence type="ECO:0000313" key="1">
    <source>
        <dbReference type="EMBL" id="TVO57547.1"/>
    </source>
</evidence>
<organism evidence="1 2">
    <name type="scientific">Denitromonas halophila</name>
    <dbReference type="NCBI Taxonomy" id="1629404"/>
    <lineage>
        <taxon>Bacteria</taxon>
        <taxon>Pseudomonadati</taxon>
        <taxon>Pseudomonadota</taxon>
        <taxon>Betaproteobacteria</taxon>
        <taxon>Rhodocyclales</taxon>
        <taxon>Zoogloeaceae</taxon>
        <taxon>Denitromonas</taxon>
    </lineage>
</organism>
<dbReference type="RefSeq" id="WP_144309020.1">
    <property type="nucleotide sequence ID" value="NZ_VMNK01000006.1"/>
</dbReference>
<keyword evidence="2" id="KW-1185">Reference proteome</keyword>
<protein>
    <submittedName>
        <fullName evidence="1">Uncharacterized protein</fullName>
    </submittedName>
</protein>
<reference evidence="1 2" key="1">
    <citation type="submission" date="2019-07" db="EMBL/GenBank/DDBJ databases">
        <title>The pathways for chlorine oxyanion respiration interact through the shared metabolite chlorate.</title>
        <authorList>
            <person name="Barnum T.P."/>
            <person name="Cheng Y."/>
            <person name="Hill K.A."/>
            <person name="Lucas L.N."/>
            <person name="Carlson H.K."/>
            <person name="Coates J.D."/>
        </authorList>
    </citation>
    <scope>NUCLEOTIDE SEQUENCE [LARGE SCALE GENOMIC DNA]</scope>
    <source>
        <strain evidence="1 2">SFB-3</strain>
    </source>
</reference>